<dbReference type="AlphaFoldDB" id="A0A6P8DYH0"/>
<protein>
    <submittedName>
        <fullName evidence="3">Uncharacterized protein LOC116212172</fullName>
    </submittedName>
</protein>
<dbReference type="PANTHER" id="PTHR31286:SF99">
    <property type="entry name" value="DUF4283 DOMAIN-CONTAINING PROTEIN"/>
    <property type="match status" value="1"/>
</dbReference>
<feature type="region of interest" description="Disordered" evidence="1">
    <location>
        <begin position="185"/>
        <end position="205"/>
    </location>
</feature>
<gene>
    <name evidence="3" type="primary">LOC116212172</name>
</gene>
<accession>A0A6P8DYH0</accession>
<dbReference type="InterPro" id="IPR040256">
    <property type="entry name" value="At4g02000-like"/>
</dbReference>
<dbReference type="PANTHER" id="PTHR31286">
    <property type="entry name" value="GLYCINE-RICH CELL WALL STRUCTURAL PROTEIN 1.8-LIKE"/>
    <property type="match status" value="1"/>
</dbReference>
<sequence>MPIQYHCEPMLKRIGTALGQHLRTYKNTRTTTQGKFARLCVEIDLQKPLKPEIEINGRSFPIEYEGLHLIGFHCERFGHRKENCSELKWVGDGVCPGDANQMESVEGDEAAKESAPAVTGDAETGEAKATFGPWMIVQGMGRKSRAQAGEIAENRWKEISGNTRKEDHGTDKLLLFNAVREADKKKRAPIRGNDMRKMGRGAGKA</sequence>
<dbReference type="GeneID" id="116212172"/>
<dbReference type="Proteomes" id="UP000515151">
    <property type="component" value="Chromosome 6"/>
</dbReference>
<dbReference type="OrthoDB" id="1743776at2759"/>
<keyword evidence="2" id="KW-1185">Reference proteome</keyword>
<dbReference type="RefSeq" id="XP_031402602.1">
    <property type="nucleotide sequence ID" value="XM_031546742.1"/>
</dbReference>
<organism evidence="2 3">
    <name type="scientific">Punica granatum</name>
    <name type="common">Pomegranate</name>
    <dbReference type="NCBI Taxonomy" id="22663"/>
    <lineage>
        <taxon>Eukaryota</taxon>
        <taxon>Viridiplantae</taxon>
        <taxon>Streptophyta</taxon>
        <taxon>Embryophyta</taxon>
        <taxon>Tracheophyta</taxon>
        <taxon>Spermatophyta</taxon>
        <taxon>Magnoliopsida</taxon>
        <taxon>eudicotyledons</taxon>
        <taxon>Gunneridae</taxon>
        <taxon>Pentapetalae</taxon>
        <taxon>rosids</taxon>
        <taxon>malvids</taxon>
        <taxon>Myrtales</taxon>
        <taxon>Lythraceae</taxon>
        <taxon>Punica</taxon>
    </lineage>
</organism>
<proteinExistence type="predicted"/>
<name>A0A6P8DYH0_PUNGR</name>
<reference evidence="2" key="1">
    <citation type="journal article" date="2020" name="Plant Biotechnol. J.">
        <title>The pomegranate (Punica granatum L.) draft genome dissects genetic divergence between soft- and hard-seeded cultivars.</title>
        <authorList>
            <person name="Luo X."/>
            <person name="Li H."/>
            <person name="Wu Z."/>
            <person name="Yao W."/>
            <person name="Zhao P."/>
            <person name="Cao D."/>
            <person name="Yu H."/>
            <person name="Li K."/>
            <person name="Poudel K."/>
            <person name="Zhao D."/>
            <person name="Zhang F."/>
            <person name="Xia X."/>
            <person name="Chen L."/>
            <person name="Wang Q."/>
            <person name="Jing D."/>
            <person name="Cao S."/>
        </authorList>
    </citation>
    <scope>NUCLEOTIDE SEQUENCE [LARGE SCALE GENOMIC DNA]</scope>
    <source>
        <strain evidence="2">cv. Tunisia</strain>
    </source>
</reference>
<evidence type="ECO:0000313" key="2">
    <source>
        <dbReference type="Proteomes" id="UP000515151"/>
    </source>
</evidence>
<evidence type="ECO:0000313" key="3">
    <source>
        <dbReference type="RefSeq" id="XP_031402602.1"/>
    </source>
</evidence>
<evidence type="ECO:0000256" key="1">
    <source>
        <dbReference type="SAM" id="MobiDB-lite"/>
    </source>
</evidence>
<reference evidence="3" key="2">
    <citation type="submission" date="2025-08" db="UniProtKB">
        <authorList>
            <consortium name="RefSeq"/>
        </authorList>
    </citation>
    <scope>IDENTIFICATION</scope>
    <source>
        <tissue evidence="3">Leaf</tissue>
    </source>
</reference>